<dbReference type="Gene3D" id="1.10.390.10">
    <property type="entry name" value="Neutral Protease Domain 2"/>
    <property type="match status" value="1"/>
</dbReference>
<evidence type="ECO:0000313" key="4">
    <source>
        <dbReference type="Proteomes" id="UP000289857"/>
    </source>
</evidence>
<dbReference type="Pfam" id="PF01433">
    <property type="entry name" value="Peptidase_M1"/>
    <property type="match status" value="1"/>
</dbReference>
<feature type="signal peptide" evidence="1">
    <location>
        <begin position="1"/>
        <end position="24"/>
    </location>
</feature>
<name>A0A4Q1K5A7_9FLAO</name>
<dbReference type="InterPro" id="IPR014782">
    <property type="entry name" value="Peptidase_M1_dom"/>
</dbReference>
<dbReference type="CDD" id="cd09604">
    <property type="entry name" value="M1_APN_like"/>
    <property type="match status" value="1"/>
</dbReference>
<feature type="chain" id="PRO_5020192479" evidence="1">
    <location>
        <begin position="25"/>
        <end position="747"/>
    </location>
</feature>
<evidence type="ECO:0000259" key="2">
    <source>
        <dbReference type="Pfam" id="PF01433"/>
    </source>
</evidence>
<dbReference type="GO" id="GO:0008270">
    <property type="term" value="F:zinc ion binding"/>
    <property type="evidence" value="ECO:0007669"/>
    <property type="project" value="InterPro"/>
</dbReference>
<keyword evidence="4" id="KW-1185">Reference proteome</keyword>
<evidence type="ECO:0000256" key="1">
    <source>
        <dbReference type="SAM" id="SignalP"/>
    </source>
</evidence>
<dbReference type="OrthoDB" id="9814383at2"/>
<reference evidence="4" key="1">
    <citation type="submission" date="2019-01" db="EMBL/GenBank/DDBJ databases">
        <title>Cytophagaceae bacterium strain CAR-16.</title>
        <authorList>
            <person name="Chen W.-M."/>
        </authorList>
    </citation>
    <scope>NUCLEOTIDE SEQUENCE [LARGE SCALE GENOMIC DNA]</scope>
    <source>
        <strain evidence="4">WWJ-16</strain>
    </source>
</reference>
<gene>
    <name evidence="3" type="ORF">EQG61_13070</name>
</gene>
<dbReference type="GO" id="GO:0008237">
    <property type="term" value="F:metallopeptidase activity"/>
    <property type="evidence" value="ECO:0007669"/>
    <property type="project" value="InterPro"/>
</dbReference>
<accession>A0A4Q1K5A7</accession>
<dbReference type="InterPro" id="IPR027268">
    <property type="entry name" value="Peptidase_M4/M1_CTD_sf"/>
</dbReference>
<evidence type="ECO:0000313" key="3">
    <source>
        <dbReference type="EMBL" id="RXR20344.1"/>
    </source>
</evidence>
<keyword evidence="1" id="KW-0732">Signal</keyword>
<dbReference type="AlphaFoldDB" id="A0A4Q1K5A7"/>
<comment type="caution">
    <text evidence="3">The sequence shown here is derived from an EMBL/GenBank/DDBJ whole genome shotgun (WGS) entry which is preliminary data.</text>
</comment>
<feature type="domain" description="Peptidase M1 membrane alanine aminopeptidase" evidence="2">
    <location>
        <begin position="412"/>
        <end position="559"/>
    </location>
</feature>
<proteinExistence type="predicted"/>
<sequence>MKLNFKTPLMVGLLWVTATMSAQQQRPESVYDYNEAFGNNFYTKNGTDTRSASGQPGPKYWQNRADYVITASLNADKKEISGSEVVTYTNNSPDKLGFLWLNLDQNLFKKDSRGNAVIPLKGSRNGAKGQDFDGGFTIKSVKVVTTAGGKSSEKEAKFTITDTRMQVQLPQAMAAAGAVVKLKIDFSFVSPDYGSDRMGVLETKNGRIFTMAQWYPRMCVYDDVRGWNTLPYQGAGEFYLEYGDFDVTITTPANHIVVGSGELQNPAEVYTTEQMKRWNTAKNSESTVMIRTADEITSASSRPAGKSTLTWKFKIKNSRDFSWASSPAFIIDAARINLPSGKKSLAISAYPVESSGQDAWGRSTEYTKASIENYSKRWYEYPYPAATNVAGNEGGMEYPGIVFCGWESKGADLWGVTDHEFGHIWFPMIVGSNERLFAWMDEGFNTFINTLSSQDFNKGEYRQPNDDMQAAASMLMNPDMEPVMAAPDNLAEDNLGILAYYKPGSGLTMLRHILGEERFDFAFRTYIERWAFKHPQPDDFFRTMENVSGEDLGWLWRGWFYNNWMADQAIKKVRYEKNNPANGAIVSIATLEKLPMPVIVEYTTVSGKKGRMNLPVEIWKRNTNWTFKLPSTEELATITLDPEHIFPDINGENNVWSLKKDGITKTKDYSALTGNYSSELIPLKIVLGDEDGSLTLSAQGQPTIPLVDKDNGLFTFDQAELSIQFTEDKQGFVLTVGKQSFGYTKDK</sequence>
<dbReference type="Proteomes" id="UP000289857">
    <property type="component" value="Unassembled WGS sequence"/>
</dbReference>
<dbReference type="EMBL" id="SBKN01000009">
    <property type="protein sequence ID" value="RXR20344.1"/>
    <property type="molecule type" value="Genomic_DNA"/>
</dbReference>
<dbReference type="RefSeq" id="WP_129462395.1">
    <property type="nucleotide sequence ID" value="NZ_SBKN01000009.1"/>
</dbReference>
<dbReference type="SUPFAM" id="SSF55486">
    <property type="entry name" value="Metalloproteases ('zincins'), catalytic domain"/>
    <property type="match status" value="1"/>
</dbReference>
<protein>
    <submittedName>
        <fullName evidence="3">M1 family peptidase</fullName>
    </submittedName>
</protein>
<organism evidence="3 4">
    <name type="scientific">Flavobacterium stagni</name>
    <dbReference type="NCBI Taxonomy" id="2506421"/>
    <lineage>
        <taxon>Bacteria</taxon>
        <taxon>Pseudomonadati</taxon>
        <taxon>Bacteroidota</taxon>
        <taxon>Flavobacteriia</taxon>
        <taxon>Flavobacteriales</taxon>
        <taxon>Flavobacteriaceae</taxon>
        <taxon>Flavobacterium</taxon>
    </lineage>
</organism>